<feature type="region of interest" description="Disordered" evidence="3">
    <location>
        <begin position="338"/>
        <end position="358"/>
    </location>
</feature>
<gene>
    <name evidence="5" type="ORF">PNEJI1_003180</name>
</gene>
<dbReference type="Proteomes" id="UP000010422">
    <property type="component" value="Unassembled WGS sequence"/>
</dbReference>
<dbReference type="SMART" id="SM00331">
    <property type="entry name" value="PP2C_SIG"/>
    <property type="match status" value="1"/>
</dbReference>
<feature type="domain" description="PPM-type phosphatase" evidence="4">
    <location>
        <begin position="16"/>
        <end position="296"/>
    </location>
</feature>
<dbReference type="EMBL" id="CAKM01000078">
    <property type="protein sequence ID" value="CCJ28498.1"/>
    <property type="molecule type" value="Genomic_DNA"/>
</dbReference>
<evidence type="ECO:0000259" key="4">
    <source>
        <dbReference type="PROSITE" id="PS51746"/>
    </source>
</evidence>
<keyword evidence="2" id="KW-0175">Coiled coil</keyword>
<dbReference type="InParanoid" id="L0P804"/>
<sequence length="794" mass="89448">MSVGCIPRQKTEAVQTVYEGEERWEEVVEGSEDAFFVSRKWAGVGVGVFDGVGGWGESGVDSGEFSWNMSRKTKEAFERRGGGMTPTKALEEAYEGVQRDRGVAGGTTACVGQICSGTGRLLVTKGSLGDSGCSVYRDGRLFFASKTQTHFFNAPFQLSKVPDSLRKKEKSYLQNKVRDADEYNMYMKHGDLVVFATDGVLDNLFFKKIENIVTETLVEAKIWVKQGKEIVPTKEKITKEQLLSGMDISRQLVTSAKKVASDTEIDTPFAQEAKKHNYYYKGGKPDDAVALILLVLEMAHVAILPPPILFYMEQRRAEIEAKRNKLAEFRRHIEERREQFSLSKTSDETLSSTKKTSNLNSRKEIDDFVTRLMANMKDISKETVLEKKEPVTIEKPSNKVKSDTQSLSDTLSIAPLLHLFHITPLQAPSKPISYDKEVQTSSDWRSQEDNENELQAQLEARVKQALEEVRQKENCEKEEKQEPKKKIQIMSDEQRNTVLNSQVFHDFIEKSSKIIERALDEEYHPAIDYSANCALNKDKNSEKKIKEYEYRWNYMCVGRIDMLTQPQEVLELTMPTSKYDDICSTCIEIPESDPTSFLVGTEEGTIYSVNRYDHAGAKAGIDSRLIYKHHVAPVTSISFHSPKGPLDLGDLVLSSSLDWTIKLWKIKPSSSLSVNYLNDTSNSNFDIPVMEFHCDEIVCDVEWSPVRPGIWASVNGSGSLEIWNLDADVEKPVAQIFPSTTSPNNRALNKLSWESHEGKKIAVGGLDGIVSIIDIGDFGGTEVKQEEWINIKRL</sequence>
<comment type="caution">
    <text evidence="5">The sequence shown here is derived from an EMBL/GenBank/DDBJ whole genome shotgun (WGS) entry which is preliminary data.</text>
</comment>
<dbReference type="InterPro" id="IPR001932">
    <property type="entry name" value="PPM-type_phosphatase-like_dom"/>
</dbReference>
<organism evidence="6">
    <name type="scientific">Pneumocystis jirovecii</name>
    <name type="common">Human pneumocystis pneumonia agent</name>
    <dbReference type="NCBI Taxonomy" id="42068"/>
    <lineage>
        <taxon>Eukaryota</taxon>
        <taxon>Fungi</taxon>
        <taxon>Dikarya</taxon>
        <taxon>Ascomycota</taxon>
        <taxon>Taphrinomycotina</taxon>
        <taxon>Pneumocystomycetes</taxon>
        <taxon>Pneumocystaceae</taxon>
        <taxon>Pneumocystis</taxon>
    </lineage>
</organism>
<dbReference type="InterPro" id="IPR036457">
    <property type="entry name" value="PPM-type-like_dom_sf"/>
</dbReference>
<feature type="compositionally biased region" description="Polar residues" evidence="3">
    <location>
        <begin position="340"/>
        <end position="358"/>
    </location>
</feature>
<evidence type="ECO:0000313" key="5">
    <source>
        <dbReference type="EMBL" id="CCJ28498.1"/>
    </source>
</evidence>
<dbReference type="PANTHER" id="PTHR12320">
    <property type="entry name" value="PROTEIN PHOSPHATASE 2C"/>
    <property type="match status" value="1"/>
</dbReference>
<feature type="non-terminal residue" evidence="5">
    <location>
        <position position="794"/>
    </location>
</feature>
<dbReference type="Gene3D" id="3.60.40.10">
    <property type="entry name" value="PPM-type phosphatase domain"/>
    <property type="match status" value="1"/>
</dbReference>
<dbReference type="AlphaFoldDB" id="L0P804"/>
<dbReference type="GO" id="GO:0004722">
    <property type="term" value="F:protein serine/threonine phosphatase activity"/>
    <property type="evidence" value="ECO:0007669"/>
    <property type="project" value="TreeGrafter"/>
</dbReference>
<accession>L0P804</accession>
<dbReference type="PROSITE" id="PS50082">
    <property type="entry name" value="WD_REPEATS_2"/>
    <property type="match status" value="1"/>
</dbReference>
<feature type="repeat" description="WD" evidence="1">
    <location>
        <begin position="627"/>
        <end position="674"/>
    </location>
</feature>
<dbReference type="VEuPathDB" id="FungiDB:PNEJI1_003180"/>
<protein>
    <recommendedName>
        <fullName evidence="4">PPM-type phosphatase domain-containing protein</fullName>
    </recommendedName>
</protein>
<dbReference type="PROSITE" id="PS51746">
    <property type="entry name" value="PPM_2"/>
    <property type="match status" value="1"/>
</dbReference>
<dbReference type="InterPro" id="IPR015943">
    <property type="entry name" value="WD40/YVTN_repeat-like_dom_sf"/>
</dbReference>
<dbReference type="PANTHER" id="PTHR12320:SF1">
    <property type="entry name" value="PROTEIN PHOSPHATASE PTC7 HOMOLOG"/>
    <property type="match status" value="1"/>
</dbReference>
<dbReference type="SMART" id="SM00320">
    <property type="entry name" value="WD40"/>
    <property type="match status" value="3"/>
</dbReference>
<evidence type="ECO:0000256" key="2">
    <source>
        <dbReference type="SAM" id="Coils"/>
    </source>
</evidence>
<keyword evidence="1" id="KW-0853">WD repeat</keyword>
<dbReference type="SMART" id="SM00332">
    <property type="entry name" value="PP2Cc"/>
    <property type="match status" value="1"/>
</dbReference>
<reference evidence="5 6" key="1">
    <citation type="journal article" date="2012" name="MBio">
        <title>De novo assembly of the Pneumocystis jirovecii genome from a single bronchoalveolar lavage fluid specimen from a patient.</title>
        <authorList>
            <person name="Cisse O.H."/>
            <person name="Pagni M."/>
            <person name="Hauser P.M."/>
        </authorList>
    </citation>
    <scope>NUCLEOTIDE SEQUENCE [LARGE SCALE GENOMIC DNA]</scope>
    <source>
        <strain evidence="5 6">SE8</strain>
    </source>
</reference>
<dbReference type="InterPro" id="IPR036322">
    <property type="entry name" value="WD40_repeat_dom_sf"/>
</dbReference>
<dbReference type="Gene3D" id="2.130.10.10">
    <property type="entry name" value="YVTN repeat-like/Quinoprotein amine dehydrogenase"/>
    <property type="match status" value="1"/>
</dbReference>
<feature type="coiled-coil region" evidence="2">
    <location>
        <begin position="448"/>
        <end position="482"/>
    </location>
</feature>
<dbReference type="STRING" id="1209962.L0P804"/>
<dbReference type="SUPFAM" id="SSF50978">
    <property type="entry name" value="WD40 repeat-like"/>
    <property type="match status" value="1"/>
</dbReference>
<proteinExistence type="predicted"/>
<evidence type="ECO:0000256" key="1">
    <source>
        <dbReference type="PROSITE-ProRule" id="PRU00221"/>
    </source>
</evidence>
<dbReference type="SUPFAM" id="SSF81606">
    <property type="entry name" value="PP2C-like"/>
    <property type="match status" value="1"/>
</dbReference>
<evidence type="ECO:0000313" key="6">
    <source>
        <dbReference type="Proteomes" id="UP000010422"/>
    </source>
</evidence>
<dbReference type="InterPro" id="IPR001680">
    <property type="entry name" value="WD40_rpt"/>
</dbReference>
<dbReference type="InterPro" id="IPR039123">
    <property type="entry name" value="PPTC7"/>
</dbReference>
<evidence type="ECO:0000256" key="3">
    <source>
        <dbReference type="SAM" id="MobiDB-lite"/>
    </source>
</evidence>
<name>L0P804_PNEJI</name>